<proteinExistence type="predicted"/>
<sequence>MAKWTPEPWVVSDALGGVRDIYSGDRLVARALYHIGSEDRALVEANAHRIVATVNACAGISTEAL</sequence>
<feature type="non-terminal residue" evidence="1">
    <location>
        <position position="65"/>
    </location>
</feature>
<evidence type="ECO:0000313" key="1">
    <source>
        <dbReference type="EMBL" id="KKK87960.1"/>
    </source>
</evidence>
<gene>
    <name evidence="1" type="ORF">LCGC14_2748050</name>
</gene>
<comment type="caution">
    <text evidence="1">The sequence shown here is derived from an EMBL/GenBank/DDBJ whole genome shotgun (WGS) entry which is preliminary data.</text>
</comment>
<reference evidence="1" key="1">
    <citation type="journal article" date="2015" name="Nature">
        <title>Complex archaea that bridge the gap between prokaryotes and eukaryotes.</title>
        <authorList>
            <person name="Spang A."/>
            <person name="Saw J.H."/>
            <person name="Jorgensen S.L."/>
            <person name="Zaremba-Niedzwiedzka K."/>
            <person name="Martijn J."/>
            <person name="Lind A.E."/>
            <person name="van Eijk R."/>
            <person name="Schleper C."/>
            <person name="Guy L."/>
            <person name="Ettema T.J."/>
        </authorList>
    </citation>
    <scope>NUCLEOTIDE SEQUENCE</scope>
</reference>
<organism evidence="1">
    <name type="scientific">marine sediment metagenome</name>
    <dbReference type="NCBI Taxonomy" id="412755"/>
    <lineage>
        <taxon>unclassified sequences</taxon>
        <taxon>metagenomes</taxon>
        <taxon>ecological metagenomes</taxon>
    </lineage>
</organism>
<accession>A0A0F8ZPN7</accession>
<dbReference type="EMBL" id="LAZR01050172">
    <property type="protein sequence ID" value="KKK87960.1"/>
    <property type="molecule type" value="Genomic_DNA"/>
</dbReference>
<dbReference type="AlphaFoldDB" id="A0A0F8ZPN7"/>
<name>A0A0F8ZPN7_9ZZZZ</name>
<protein>
    <submittedName>
        <fullName evidence="1">Uncharacterized protein</fullName>
    </submittedName>
</protein>